<evidence type="ECO:0000256" key="2">
    <source>
        <dbReference type="ARBA" id="ARBA00022737"/>
    </source>
</evidence>
<dbReference type="Proteomes" id="UP001214415">
    <property type="component" value="Chromosome 2"/>
</dbReference>
<dbReference type="PROSITE" id="PS50896">
    <property type="entry name" value="LISH"/>
    <property type="match status" value="1"/>
</dbReference>
<dbReference type="PROSITE" id="PS50082">
    <property type="entry name" value="WD_REPEATS_2"/>
    <property type="match status" value="1"/>
</dbReference>
<dbReference type="InterPro" id="IPR001680">
    <property type="entry name" value="WD40_rpt"/>
</dbReference>
<organism evidence="4 5">
    <name type="scientific">Malassezia equina</name>
    <dbReference type="NCBI Taxonomy" id="1381935"/>
    <lineage>
        <taxon>Eukaryota</taxon>
        <taxon>Fungi</taxon>
        <taxon>Dikarya</taxon>
        <taxon>Basidiomycota</taxon>
        <taxon>Ustilaginomycotina</taxon>
        <taxon>Malasseziomycetes</taxon>
        <taxon>Malasseziales</taxon>
        <taxon>Malasseziaceae</taxon>
        <taxon>Malassezia</taxon>
    </lineage>
</organism>
<feature type="repeat" description="WD" evidence="3">
    <location>
        <begin position="161"/>
        <end position="203"/>
    </location>
</feature>
<keyword evidence="5" id="KW-1185">Reference proteome</keyword>
<protein>
    <submittedName>
        <fullName evidence="4">Uncharacterized protein</fullName>
    </submittedName>
</protein>
<dbReference type="PANTHER" id="PTHR44019:SF8">
    <property type="entry name" value="POC1 CENTRIOLAR PROTEIN HOMOLOG"/>
    <property type="match status" value="1"/>
</dbReference>
<evidence type="ECO:0000256" key="3">
    <source>
        <dbReference type="PROSITE-ProRule" id="PRU00221"/>
    </source>
</evidence>
<dbReference type="InterPro" id="IPR006594">
    <property type="entry name" value="LisH"/>
</dbReference>
<dbReference type="InterPro" id="IPR050505">
    <property type="entry name" value="WDR55/POC1"/>
</dbReference>
<accession>A0AAF0IZ56</accession>
<dbReference type="AlphaFoldDB" id="A0AAF0IZ56"/>
<dbReference type="InterPro" id="IPR015943">
    <property type="entry name" value="WD40/YVTN_repeat-like_dom_sf"/>
</dbReference>
<sequence>MVGVENGPLFRMDLDGVCEAVVATFLRTHGYTDTLAAFEREGGRTSASSSCAYEQVPRDLRTLVELAASHAMTQSMQHATLEEAPASALVEAASPVDYVLAATYDHLHTSNILSVTPATYPGVEGPCVATTGADRRVVFVDVSSGDVVGILEPSMPGHPRRMGHEAAVLDLSQHPQHPTYVLTAGMDGRVVQWDLRHDRPVHELRDHSRFVVRVLHSDDGRFMATAGYDKRIHLYAVEVHNEPPVYTHMHTLALATNPEALVFVRGPATPCEAPWEQDERTWLVYTARDRATLHYVALPTSCIGGTPDWTVLEYGTNADPNDPHTSYSLLHLTLHPSGRYVAAQTGELGTSDRLDGPSPTLPRILLMPLFSARRHATLWTSAPVSAFASPRHAWMPRGDAVWVTGEDGVLRLVALDGTERASVRCHGGMAEPASGRAGAALAAAAWRSGGNTVIKGVAVLADHRVASCGFDRTVRILRSL</sequence>
<keyword evidence="1 3" id="KW-0853">WD repeat</keyword>
<dbReference type="Gene3D" id="2.130.10.10">
    <property type="entry name" value="YVTN repeat-like/Quinoprotein amine dehydrogenase"/>
    <property type="match status" value="1"/>
</dbReference>
<gene>
    <name evidence="4" type="ORF">MEQU1_000795</name>
</gene>
<dbReference type="InterPro" id="IPR036322">
    <property type="entry name" value="WD40_repeat_dom_sf"/>
</dbReference>
<dbReference type="Pfam" id="PF00400">
    <property type="entry name" value="WD40"/>
    <property type="match status" value="2"/>
</dbReference>
<dbReference type="PANTHER" id="PTHR44019">
    <property type="entry name" value="WD REPEAT-CONTAINING PROTEIN 55"/>
    <property type="match status" value="1"/>
</dbReference>
<evidence type="ECO:0000256" key="1">
    <source>
        <dbReference type="ARBA" id="ARBA00022574"/>
    </source>
</evidence>
<evidence type="ECO:0000313" key="5">
    <source>
        <dbReference type="Proteomes" id="UP001214415"/>
    </source>
</evidence>
<dbReference type="EMBL" id="CP119901">
    <property type="protein sequence ID" value="WFD22133.1"/>
    <property type="molecule type" value="Genomic_DNA"/>
</dbReference>
<reference evidence="4" key="1">
    <citation type="submission" date="2023-03" db="EMBL/GenBank/DDBJ databases">
        <title>Mating type loci evolution in Malassezia.</title>
        <authorList>
            <person name="Coelho M.A."/>
        </authorList>
    </citation>
    <scope>NUCLEOTIDE SEQUENCE</scope>
    <source>
        <strain evidence="4">CBS 12830</strain>
    </source>
</reference>
<keyword evidence="2" id="KW-0677">Repeat</keyword>
<evidence type="ECO:0000313" key="4">
    <source>
        <dbReference type="EMBL" id="WFD22133.1"/>
    </source>
</evidence>
<dbReference type="SUPFAM" id="SSF50978">
    <property type="entry name" value="WD40 repeat-like"/>
    <property type="match status" value="1"/>
</dbReference>
<dbReference type="SMART" id="SM00320">
    <property type="entry name" value="WD40"/>
    <property type="match status" value="3"/>
</dbReference>
<proteinExistence type="predicted"/>
<name>A0AAF0IZ56_9BASI</name>